<dbReference type="PRINTS" id="PR00385">
    <property type="entry name" value="P450"/>
</dbReference>
<protein>
    <submittedName>
        <fullName evidence="8">Cytochrome P450</fullName>
    </submittedName>
</protein>
<comment type="similarity">
    <text evidence="2 6">Belongs to the cytochrome P450 family.</text>
</comment>
<dbReference type="InterPro" id="IPR002401">
    <property type="entry name" value="Cyt_P450_E_grp-I"/>
</dbReference>
<organism evidence="8 9">
    <name type="scientific">Apiospora arundinis</name>
    <dbReference type="NCBI Taxonomy" id="335852"/>
    <lineage>
        <taxon>Eukaryota</taxon>
        <taxon>Fungi</taxon>
        <taxon>Dikarya</taxon>
        <taxon>Ascomycota</taxon>
        <taxon>Pezizomycotina</taxon>
        <taxon>Sordariomycetes</taxon>
        <taxon>Xylariomycetidae</taxon>
        <taxon>Amphisphaeriales</taxon>
        <taxon>Apiosporaceae</taxon>
        <taxon>Apiospora</taxon>
    </lineage>
</organism>
<dbReference type="PANTHER" id="PTHR24305">
    <property type="entry name" value="CYTOCHROME P450"/>
    <property type="match status" value="1"/>
</dbReference>
<gene>
    <name evidence="8" type="ORF">PGQ11_009804</name>
</gene>
<dbReference type="SUPFAM" id="SSF48264">
    <property type="entry name" value="Cytochrome P450"/>
    <property type="match status" value="1"/>
</dbReference>
<evidence type="ECO:0000313" key="9">
    <source>
        <dbReference type="Proteomes" id="UP001390339"/>
    </source>
</evidence>
<dbReference type="Gene3D" id="1.10.630.10">
    <property type="entry name" value="Cytochrome P450"/>
    <property type="match status" value="1"/>
</dbReference>
<evidence type="ECO:0000256" key="7">
    <source>
        <dbReference type="SAM" id="MobiDB-lite"/>
    </source>
</evidence>
<evidence type="ECO:0000256" key="2">
    <source>
        <dbReference type="ARBA" id="ARBA00010617"/>
    </source>
</evidence>
<evidence type="ECO:0000256" key="1">
    <source>
        <dbReference type="ARBA" id="ARBA00001971"/>
    </source>
</evidence>
<dbReference type="EMBL" id="JAPCWZ010000006">
    <property type="protein sequence ID" value="KAK8859070.1"/>
    <property type="molecule type" value="Genomic_DNA"/>
</dbReference>
<comment type="caution">
    <text evidence="8">The sequence shown here is derived from an EMBL/GenBank/DDBJ whole genome shotgun (WGS) entry which is preliminary data.</text>
</comment>
<dbReference type="PROSITE" id="PS00086">
    <property type="entry name" value="CYTOCHROME_P450"/>
    <property type="match status" value="1"/>
</dbReference>
<accession>A0ABR2I8R6</accession>
<dbReference type="InterPro" id="IPR001128">
    <property type="entry name" value="Cyt_P450"/>
</dbReference>
<keyword evidence="9" id="KW-1185">Reference proteome</keyword>
<keyword evidence="5 6" id="KW-0408">Iron</keyword>
<dbReference type="Proteomes" id="UP001390339">
    <property type="component" value="Unassembled WGS sequence"/>
</dbReference>
<name>A0ABR2I8R6_9PEZI</name>
<evidence type="ECO:0000256" key="4">
    <source>
        <dbReference type="ARBA" id="ARBA00022723"/>
    </source>
</evidence>
<feature type="compositionally biased region" description="Low complexity" evidence="7">
    <location>
        <begin position="418"/>
        <end position="433"/>
    </location>
</feature>
<reference evidence="8 9" key="1">
    <citation type="journal article" date="2024" name="IMA Fungus">
        <title>Apiospora arundinis, a panoply of carbohydrate-active enzymes and secondary metabolites.</title>
        <authorList>
            <person name="Sorensen T."/>
            <person name="Petersen C."/>
            <person name="Muurmann A.T."/>
            <person name="Christiansen J.V."/>
            <person name="Brundto M.L."/>
            <person name="Overgaard C.K."/>
            <person name="Boysen A.T."/>
            <person name="Wollenberg R.D."/>
            <person name="Larsen T.O."/>
            <person name="Sorensen J.L."/>
            <person name="Nielsen K.L."/>
            <person name="Sondergaard T.E."/>
        </authorList>
    </citation>
    <scope>NUCLEOTIDE SEQUENCE [LARGE SCALE GENOMIC DNA]</scope>
    <source>
        <strain evidence="8 9">AAU 773</strain>
    </source>
</reference>
<keyword evidence="3 6" id="KW-0349">Heme</keyword>
<evidence type="ECO:0000256" key="3">
    <source>
        <dbReference type="ARBA" id="ARBA00022617"/>
    </source>
</evidence>
<keyword evidence="6" id="KW-0503">Monooxygenase</keyword>
<dbReference type="InterPro" id="IPR036396">
    <property type="entry name" value="Cyt_P450_sf"/>
</dbReference>
<evidence type="ECO:0000256" key="6">
    <source>
        <dbReference type="RuleBase" id="RU000461"/>
    </source>
</evidence>
<dbReference type="PRINTS" id="PR00463">
    <property type="entry name" value="EP450I"/>
</dbReference>
<sequence length="586" mass="64720">MLIYCAAVSAVQSLALARYKQWQFGTEVKESPFQTTAVLFFFLAQYTILNIYRAFIYPRFVSPLRHIPGPNGGHFFFGQAINLFRAPTPTSLYTEWSREHPDAPLLRYLGVGGGEVLVLNSPEAFRDVLQTHCYAFTKPDRLRHMTRPFAGKGLGMLEFDEHKAHRRMMNAAFTPENVRWLEPVFQQKACELGDLIGQVIDDFAADGGGGGGGGVIDCTETFNKATMDVICVALFGIDPDNIGRDNSNSSIPKPGGGSANEKGQYSFRDAYNTIFAMNAVESALMLADSFVPLRWLPCEANRKFKTTTTWLNTTLRQLIRERRNDMVSAKAAGGGDEQSRDILAHLIEQSLPGGSAEGMEDEYMVGHLLFLLLAGHDTSSNALSWSAYTMATNPDIQDKLRREVVELLSSLSKHRKTTTTTTPSPSSSGGISSSSLPSFAEIDALPYLHNFVREVLRVYPPAAIMFRQATAADVTIQGVRIPKGTSIDLVPAVASMDRAVWGVDADAVRPERWEESSEQLAYAYEVFGNGPRICVGKQFALVEIKTFLFAMVSRFRFVGVEGDGFTVENPSFVLRPAGMRVRVEKV</sequence>
<dbReference type="InterPro" id="IPR017972">
    <property type="entry name" value="Cyt_P450_CS"/>
</dbReference>
<evidence type="ECO:0000313" key="8">
    <source>
        <dbReference type="EMBL" id="KAK8859070.1"/>
    </source>
</evidence>
<dbReference type="Pfam" id="PF00067">
    <property type="entry name" value="p450"/>
    <property type="match status" value="1"/>
</dbReference>
<feature type="region of interest" description="Disordered" evidence="7">
    <location>
        <begin position="411"/>
        <end position="433"/>
    </location>
</feature>
<proteinExistence type="inferred from homology"/>
<keyword evidence="4 6" id="KW-0479">Metal-binding</keyword>
<dbReference type="PANTHER" id="PTHR24305:SF166">
    <property type="entry name" value="CYTOCHROME P450 12A4, MITOCHONDRIAL-RELATED"/>
    <property type="match status" value="1"/>
</dbReference>
<feature type="region of interest" description="Disordered" evidence="7">
    <location>
        <begin position="243"/>
        <end position="262"/>
    </location>
</feature>
<keyword evidence="6" id="KW-0560">Oxidoreductase</keyword>
<evidence type="ECO:0000256" key="5">
    <source>
        <dbReference type="ARBA" id="ARBA00023004"/>
    </source>
</evidence>
<dbReference type="InterPro" id="IPR050121">
    <property type="entry name" value="Cytochrome_P450_monoxygenase"/>
</dbReference>
<comment type="cofactor">
    <cofactor evidence="1">
        <name>heme</name>
        <dbReference type="ChEBI" id="CHEBI:30413"/>
    </cofactor>
</comment>